<dbReference type="InterPro" id="IPR012675">
    <property type="entry name" value="Beta-grasp_dom_sf"/>
</dbReference>
<reference evidence="2 3" key="1">
    <citation type="submission" date="2017-05" db="EMBL/GenBank/DDBJ databases">
        <title>Functional genome analysis of Paenibacillus pasadenensis strain R16: insights on endophytic life style and antifungal activity.</title>
        <authorList>
            <person name="Passera A."/>
            <person name="Marcolungo L."/>
            <person name="Casati P."/>
            <person name="Brasca M."/>
            <person name="Quaglino F."/>
            <person name="Delledonne M."/>
        </authorList>
    </citation>
    <scope>NUCLEOTIDE SEQUENCE [LARGE SCALE GENOMIC DNA]</scope>
    <source>
        <strain evidence="2 3">R16</strain>
    </source>
</reference>
<proteinExistence type="predicted"/>
<dbReference type="GO" id="GO:0051536">
    <property type="term" value="F:iron-sulfur cluster binding"/>
    <property type="evidence" value="ECO:0007669"/>
    <property type="project" value="InterPro"/>
</dbReference>
<dbReference type="SUPFAM" id="SSF54292">
    <property type="entry name" value="2Fe-2S ferredoxin-like"/>
    <property type="match status" value="1"/>
</dbReference>
<sequence length="114" mass="12537">MRPGTTLLEAARLAGRPIAVRCGGKAACLMCKLGVHPEHGEAGLSRPTPQERHKLGEGVATRLGCQCRALGDCHAVLPEDPLKAAVRRQLERQAEEDDDSWLRSFRMKDQEEPQ</sequence>
<dbReference type="AlphaFoldDB" id="A0A2N5N5L3"/>
<dbReference type="InterPro" id="IPR001041">
    <property type="entry name" value="2Fe-2S_ferredoxin-type"/>
</dbReference>
<protein>
    <submittedName>
        <fullName evidence="2">Uncharacterized protein</fullName>
    </submittedName>
</protein>
<name>A0A2N5N5L3_9BACL</name>
<evidence type="ECO:0000313" key="3">
    <source>
        <dbReference type="Proteomes" id="UP000234789"/>
    </source>
</evidence>
<keyword evidence="3" id="KW-1185">Reference proteome</keyword>
<dbReference type="EMBL" id="NFEZ01000004">
    <property type="protein sequence ID" value="PLT45638.1"/>
    <property type="molecule type" value="Genomic_DNA"/>
</dbReference>
<dbReference type="InterPro" id="IPR036010">
    <property type="entry name" value="2Fe-2S_ferredoxin-like_sf"/>
</dbReference>
<organism evidence="2 3">
    <name type="scientific">Paenibacillus pasadenensis</name>
    <dbReference type="NCBI Taxonomy" id="217090"/>
    <lineage>
        <taxon>Bacteria</taxon>
        <taxon>Bacillati</taxon>
        <taxon>Bacillota</taxon>
        <taxon>Bacilli</taxon>
        <taxon>Bacillales</taxon>
        <taxon>Paenibacillaceae</taxon>
        <taxon>Paenibacillus</taxon>
    </lineage>
</organism>
<dbReference type="CDD" id="cd00207">
    <property type="entry name" value="fer2"/>
    <property type="match status" value="1"/>
</dbReference>
<dbReference type="Gene3D" id="3.10.20.30">
    <property type="match status" value="1"/>
</dbReference>
<gene>
    <name evidence="2" type="ORF">B8V81_4069</name>
</gene>
<accession>A0A2N5N5L3</accession>
<feature type="region of interest" description="Disordered" evidence="1">
    <location>
        <begin position="89"/>
        <end position="114"/>
    </location>
</feature>
<evidence type="ECO:0000256" key="1">
    <source>
        <dbReference type="SAM" id="MobiDB-lite"/>
    </source>
</evidence>
<comment type="caution">
    <text evidence="2">The sequence shown here is derived from an EMBL/GenBank/DDBJ whole genome shotgun (WGS) entry which is preliminary data.</text>
</comment>
<dbReference type="Proteomes" id="UP000234789">
    <property type="component" value="Unassembled WGS sequence"/>
</dbReference>
<evidence type="ECO:0000313" key="2">
    <source>
        <dbReference type="EMBL" id="PLT45638.1"/>
    </source>
</evidence>